<dbReference type="Gene3D" id="3.30.40.210">
    <property type="match status" value="1"/>
</dbReference>
<gene>
    <name evidence="10" type="ORF">P8C59_004168</name>
</gene>
<dbReference type="GO" id="GO:0008270">
    <property type="term" value="F:zinc ion binding"/>
    <property type="evidence" value="ECO:0007669"/>
    <property type="project" value="InterPro"/>
</dbReference>
<dbReference type="Proteomes" id="UP001217918">
    <property type="component" value="Unassembled WGS sequence"/>
</dbReference>
<evidence type="ECO:0000256" key="2">
    <source>
        <dbReference type="ARBA" id="ARBA00004584"/>
    </source>
</evidence>
<proteinExistence type="inferred from homology"/>
<evidence type="ECO:0000256" key="6">
    <source>
        <dbReference type="ARBA" id="ARBA00023242"/>
    </source>
</evidence>
<dbReference type="InterPro" id="IPR038510">
    <property type="entry name" value="Spt4_sf"/>
</dbReference>
<sequence length="124" mass="14057">MNNEPDRYVAPGQQRYLRACMVCSIVLTYQRFRDGGCPNCDEFLHLQGSAEQIEICTSQVFEGLITLANPGKSWVAKWQRLDKYHAGVYAVKVSGQLPDDVKTQLEEEFRIQYIPRDGSAPDAD</sequence>
<dbReference type="GO" id="GO:0000775">
    <property type="term" value="C:chromosome, centromeric region"/>
    <property type="evidence" value="ECO:0007669"/>
    <property type="project" value="UniProtKB-SubCell"/>
</dbReference>
<keyword evidence="7" id="KW-0137">Centromere</keyword>
<protein>
    <recommendedName>
        <fullName evidence="4 8">Transcription elongation factor SPT4</fullName>
    </recommendedName>
</protein>
<dbReference type="GO" id="GO:0032044">
    <property type="term" value="C:DSIF complex"/>
    <property type="evidence" value="ECO:0007669"/>
    <property type="project" value="TreeGrafter"/>
</dbReference>
<dbReference type="GO" id="GO:0006355">
    <property type="term" value="P:regulation of DNA-templated transcription"/>
    <property type="evidence" value="ECO:0007669"/>
    <property type="project" value="InterPro"/>
</dbReference>
<evidence type="ECO:0000313" key="11">
    <source>
        <dbReference type="Proteomes" id="UP001217918"/>
    </source>
</evidence>
<dbReference type="SUPFAM" id="SSF63393">
    <property type="entry name" value="RNA polymerase subunits"/>
    <property type="match status" value="1"/>
</dbReference>
<dbReference type="PIRSF" id="PIRSF025023">
    <property type="entry name" value="Spt4"/>
    <property type="match status" value="1"/>
</dbReference>
<keyword evidence="6 8" id="KW-0539">Nucleus</keyword>
<dbReference type="EMBL" id="JAQQPM010000003">
    <property type="protein sequence ID" value="KAK2069606.1"/>
    <property type="molecule type" value="Genomic_DNA"/>
</dbReference>
<comment type="similarity">
    <text evidence="3 8">Belongs to the SPT4 family.</text>
</comment>
<dbReference type="GO" id="GO:0140673">
    <property type="term" value="P:transcription elongation-coupled chromatin remodeling"/>
    <property type="evidence" value="ECO:0007669"/>
    <property type="project" value="InterPro"/>
</dbReference>
<feature type="domain" description="Spt4/RpoE2 zinc finger" evidence="9">
    <location>
        <begin position="17"/>
        <end position="94"/>
    </location>
</feature>
<dbReference type="InterPro" id="IPR022800">
    <property type="entry name" value="Spt4/RpoE2_Znf"/>
</dbReference>
<comment type="function">
    <text evidence="8">The SPT4-SPT5 complex mediates both activation and inhibition of transcription elongation, and plays a role in pre-mRNA processing. This complex seems to be important for the stability of the RNA polymerase II elongation machinery on the chromatin template but not for the inherent ability of this machinery to translocate down the gene.</text>
</comment>
<evidence type="ECO:0000256" key="1">
    <source>
        <dbReference type="ARBA" id="ARBA00004123"/>
    </source>
</evidence>
<dbReference type="PANTHER" id="PTHR12882:SF1">
    <property type="entry name" value="TRANSCRIPTION ELONGATION FACTOR SPT4"/>
    <property type="match status" value="1"/>
</dbReference>
<dbReference type="AlphaFoldDB" id="A0AAD9I1U8"/>
<dbReference type="PANTHER" id="PTHR12882">
    <property type="entry name" value="SUPPRESSOR OF TY 4"/>
    <property type="match status" value="1"/>
</dbReference>
<evidence type="ECO:0000256" key="8">
    <source>
        <dbReference type="PIRNR" id="PIRNR025023"/>
    </source>
</evidence>
<evidence type="ECO:0000313" key="10">
    <source>
        <dbReference type="EMBL" id="KAK2069606.1"/>
    </source>
</evidence>
<keyword evidence="5 8" id="KW-0804">Transcription</keyword>
<dbReference type="Pfam" id="PF06093">
    <property type="entry name" value="Spt4"/>
    <property type="match status" value="1"/>
</dbReference>
<evidence type="ECO:0000256" key="5">
    <source>
        <dbReference type="ARBA" id="ARBA00023163"/>
    </source>
</evidence>
<name>A0AAD9I1U8_9PEZI</name>
<keyword evidence="11" id="KW-1185">Reference proteome</keyword>
<accession>A0AAD9I1U8</accession>
<evidence type="ECO:0000256" key="3">
    <source>
        <dbReference type="ARBA" id="ARBA00010464"/>
    </source>
</evidence>
<dbReference type="GO" id="GO:0000993">
    <property type="term" value="F:RNA polymerase II complex binding"/>
    <property type="evidence" value="ECO:0007669"/>
    <property type="project" value="TreeGrafter"/>
</dbReference>
<evidence type="ECO:0000256" key="4">
    <source>
        <dbReference type="ARBA" id="ARBA00020182"/>
    </source>
</evidence>
<comment type="subcellular location">
    <subcellularLocation>
        <location evidence="2">Chromosome</location>
        <location evidence="2">Centromere</location>
    </subcellularLocation>
    <subcellularLocation>
        <location evidence="1 8">Nucleus</location>
    </subcellularLocation>
</comment>
<dbReference type="InterPro" id="IPR009287">
    <property type="entry name" value="Spt4"/>
</dbReference>
<dbReference type="SMART" id="SM01389">
    <property type="entry name" value="Spt4"/>
    <property type="match status" value="1"/>
</dbReference>
<comment type="caution">
    <text evidence="10">The sequence shown here is derived from an EMBL/GenBank/DDBJ whole genome shotgun (WGS) entry which is preliminary data.</text>
</comment>
<evidence type="ECO:0000259" key="9">
    <source>
        <dbReference type="SMART" id="SM01389"/>
    </source>
</evidence>
<organism evidence="10 11">
    <name type="scientific">Phyllachora maydis</name>
    <dbReference type="NCBI Taxonomy" id="1825666"/>
    <lineage>
        <taxon>Eukaryota</taxon>
        <taxon>Fungi</taxon>
        <taxon>Dikarya</taxon>
        <taxon>Ascomycota</taxon>
        <taxon>Pezizomycotina</taxon>
        <taxon>Sordariomycetes</taxon>
        <taxon>Sordariomycetidae</taxon>
        <taxon>Phyllachorales</taxon>
        <taxon>Phyllachoraceae</taxon>
        <taxon>Phyllachora</taxon>
    </lineage>
</organism>
<dbReference type="InterPro" id="IPR029040">
    <property type="entry name" value="RPABC4/Spt4"/>
</dbReference>
<evidence type="ECO:0000256" key="7">
    <source>
        <dbReference type="ARBA" id="ARBA00023328"/>
    </source>
</evidence>
<dbReference type="CDD" id="cd07973">
    <property type="entry name" value="Spt4"/>
    <property type="match status" value="1"/>
</dbReference>
<reference evidence="10" key="1">
    <citation type="journal article" date="2023" name="Mol. Plant Microbe Interact.">
        <title>Elucidating the Obligate Nature and Biological Capacity of an Invasive Fungal Corn Pathogen.</title>
        <authorList>
            <person name="MacCready J.S."/>
            <person name="Roggenkamp E.M."/>
            <person name="Gdanetz K."/>
            <person name="Chilvers M.I."/>
        </authorList>
    </citation>
    <scope>NUCLEOTIDE SEQUENCE</scope>
    <source>
        <strain evidence="10">PM02</strain>
    </source>
</reference>